<dbReference type="SUPFAM" id="SSF52540">
    <property type="entry name" value="P-loop containing nucleoside triphosphate hydrolases"/>
    <property type="match status" value="1"/>
</dbReference>
<evidence type="ECO:0008006" key="3">
    <source>
        <dbReference type="Google" id="ProtNLM"/>
    </source>
</evidence>
<dbReference type="AlphaFoldDB" id="A0A413BJQ2"/>
<evidence type="ECO:0000313" key="1">
    <source>
        <dbReference type="EMBL" id="RGW41083.1"/>
    </source>
</evidence>
<gene>
    <name evidence="1" type="ORF">DWV78_02240</name>
</gene>
<dbReference type="Gene3D" id="3.40.50.300">
    <property type="entry name" value="P-loop containing nucleotide triphosphate hydrolases"/>
    <property type="match status" value="1"/>
</dbReference>
<proteinExistence type="predicted"/>
<organism evidence="1 2">
    <name type="scientific">Agathobacter rectalis</name>
    <dbReference type="NCBI Taxonomy" id="39491"/>
    <lineage>
        <taxon>Bacteria</taxon>
        <taxon>Bacillati</taxon>
        <taxon>Bacillota</taxon>
        <taxon>Clostridia</taxon>
        <taxon>Lachnospirales</taxon>
        <taxon>Lachnospiraceae</taxon>
        <taxon>Agathobacter</taxon>
    </lineage>
</organism>
<dbReference type="InterPro" id="IPR027417">
    <property type="entry name" value="P-loop_NTPase"/>
</dbReference>
<evidence type="ECO:0000313" key="2">
    <source>
        <dbReference type="Proteomes" id="UP000286581"/>
    </source>
</evidence>
<dbReference type="EMBL" id="QSAE01000004">
    <property type="protein sequence ID" value="RGW41083.1"/>
    <property type="molecule type" value="Genomic_DNA"/>
</dbReference>
<comment type="caution">
    <text evidence="1">The sequence shown here is derived from an EMBL/GenBank/DDBJ whole genome shotgun (WGS) entry which is preliminary data.</text>
</comment>
<protein>
    <recommendedName>
        <fullName evidence="3">ATP-binding protein</fullName>
    </recommendedName>
</protein>
<reference evidence="1 2" key="1">
    <citation type="submission" date="2018-08" db="EMBL/GenBank/DDBJ databases">
        <title>A genome reference for cultivated species of the human gut microbiota.</title>
        <authorList>
            <person name="Zou Y."/>
            <person name="Xue W."/>
            <person name="Luo G."/>
        </authorList>
    </citation>
    <scope>NUCLEOTIDE SEQUENCE [LARGE SCALE GENOMIC DNA]</scope>
    <source>
        <strain evidence="1 2">AF12-8</strain>
    </source>
</reference>
<sequence length="473" mass="53624">MNMNFLLPDRYEGLNETAGNKDVTKIIVPVQSGIEKIEEYYEEIVSSGRGAFLILLGKSGSGKTTFLRTLSIFIKNVEVITISNDMNILEEISSLSKSKYSLRILIIEGRESILDMSNIEVTNAIQTINRFIRTDKGNNTLVVWPCNNQDIVDNLVETSRTVGGTSLLDYENTYFSFVGPDKSQFVYIAKQTVEFFNDGKTLLDFGVTDEVAGNCVEQSETIGEYLKLINRKVRKNKKYISDFLVKKRCNMWVLVLGLNEPSKDVEALTKGENLEADIQRLLISTDANIIQEVKKIPDQIALLSHYLDTKIIYIPIVDALSIIRNYANNDLKKIMKNQSMSLSADTSISERMKNMELVRMIQSDTKLMGKKGVTGSNSKSAFQKLLDISRKNDSLLNDAFGRALLENKYIEDYSTEVDFGEGLTRRTDLLCVKDGEEIRLEFMWRTKTSKAEIANYTLTKLYNYGKALEFIKN</sequence>
<accession>A0A413BJQ2</accession>
<dbReference type="Proteomes" id="UP000286581">
    <property type="component" value="Unassembled WGS sequence"/>
</dbReference>
<name>A0A413BJQ2_9FIRM</name>